<dbReference type="Proteomes" id="UP001178322">
    <property type="component" value="Chromosome"/>
</dbReference>
<feature type="transmembrane region" description="Helical" evidence="1">
    <location>
        <begin position="93"/>
        <end position="116"/>
    </location>
</feature>
<feature type="transmembrane region" description="Helical" evidence="1">
    <location>
        <begin position="122"/>
        <end position="149"/>
    </location>
</feature>
<evidence type="ECO:0008006" key="6">
    <source>
        <dbReference type="Google" id="ProtNLM"/>
    </source>
</evidence>
<name>A0AAX3X5L7_9BACI</name>
<reference evidence="2 4" key="1">
    <citation type="submission" date="2019-11" db="EMBL/GenBank/DDBJ databases">
        <title>Whole Genome Sequencing and Comparative Genomic Analyses of Lysinibacillus pakistanensis LZH-9, a Halotolerant Strain with Excellent COD Removal Capability.</title>
        <authorList>
            <person name="Zhou H."/>
        </authorList>
    </citation>
    <scope>NUCLEOTIDE SEQUENCE [LARGE SCALE GENOMIC DNA]</scope>
    <source>
        <strain evidence="2 4">LZH-9</strain>
    </source>
</reference>
<dbReference type="RefSeq" id="WP_283872606.1">
    <property type="nucleotide sequence ID" value="NZ_CP045835.1"/>
</dbReference>
<dbReference type="AlphaFoldDB" id="A0AAX3X5L7"/>
<evidence type="ECO:0000313" key="4">
    <source>
        <dbReference type="Proteomes" id="UP000373269"/>
    </source>
</evidence>
<reference evidence="3" key="2">
    <citation type="submission" date="2023-05" db="EMBL/GenBank/DDBJ databases">
        <title>Comparative genomics of Bacillaceae isolates and their secondary metabolite potential.</title>
        <authorList>
            <person name="Song L."/>
            <person name="Nielsen L.J."/>
            <person name="Mohite O."/>
            <person name="Xu X."/>
            <person name="Weber T."/>
            <person name="Kovacs A.T."/>
        </authorList>
    </citation>
    <scope>NUCLEOTIDE SEQUENCE</scope>
    <source>
        <strain evidence="3">LY1</strain>
    </source>
</reference>
<evidence type="ECO:0000313" key="3">
    <source>
        <dbReference type="EMBL" id="WHY54040.1"/>
    </source>
</evidence>
<feature type="transmembrane region" description="Helical" evidence="1">
    <location>
        <begin position="53"/>
        <end position="73"/>
    </location>
</feature>
<accession>A0AAX3X5L7</accession>
<keyword evidence="1" id="KW-0472">Membrane</keyword>
<proteinExistence type="predicted"/>
<organism evidence="3 5">
    <name type="scientific">Lysinibacillus pakistanensis</name>
    <dbReference type="NCBI Taxonomy" id="759811"/>
    <lineage>
        <taxon>Bacteria</taxon>
        <taxon>Bacillati</taxon>
        <taxon>Bacillota</taxon>
        <taxon>Bacilli</taxon>
        <taxon>Bacillales</taxon>
        <taxon>Bacillaceae</taxon>
        <taxon>Lysinibacillus</taxon>
    </lineage>
</organism>
<evidence type="ECO:0000256" key="1">
    <source>
        <dbReference type="SAM" id="Phobius"/>
    </source>
</evidence>
<keyword evidence="1" id="KW-0812">Transmembrane</keyword>
<feature type="transmembrane region" description="Helical" evidence="1">
    <location>
        <begin position="23"/>
        <end position="41"/>
    </location>
</feature>
<dbReference type="EMBL" id="CP126101">
    <property type="protein sequence ID" value="WHY54040.1"/>
    <property type="molecule type" value="Genomic_DNA"/>
</dbReference>
<sequence>MIWNSKHLDERVKNLQNKIYKEIYVIVIIACIISIIYKFTTMEMSLQNVTTEWLIILITSIYYFIRSAFLGIFTDEVELHDSKHKVKLSTKYIILGVAMGMFFAIILGINSAFNYADSTQEAIYFFFLVFFVSLFMYALFFAGFLMLMYAAAKKKSDKVVQHILEEKDSKW</sequence>
<gene>
    <name evidence="2" type="ORF">GDS87_11585</name>
    <name evidence="3" type="ORF">QNH24_12615</name>
</gene>
<dbReference type="Pfam" id="PF20563">
    <property type="entry name" value="DUF6773"/>
    <property type="match status" value="1"/>
</dbReference>
<evidence type="ECO:0000313" key="2">
    <source>
        <dbReference type="EMBL" id="QGG51549.1"/>
    </source>
</evidence>
<evidence type="ECO:0000313" key="5">
    <source>
        <dbReference type="Proteomes" id="UP001178322"/>
    </source>
</evidence>
<dbReference type="Proteomes" id="UP000373269">
    <property type="component" value="Chromosome"/>
</dbReference>
<protein>
    <recommendedName>
        <fullName evidence="6">TRAP transporter small permease subunit</fullName>
    </recommendedName>
</protein>
<keyword evidence="4" id="KW-1185">Reference proteome</keyword>
<keyword evidence="1" id="KW-1133">Transmembrane helix</keyword>
<dbReference type="InterPro" id="IPR046664">
    <property type="entry name" value="DUF6773"/>
</dbReference>
<dbReference type="EMBL" id="CP045835">
    <property type="protein sequence ID" value="QGG51549.1"/>
    <property type="molecule type" value="Genomic_DNA"/>
</dbReference>